<dbReference type="OrthoDB" id="9797882at2"/>
<dbReference type="GO" id="GO:0006152">
    <property type="term" value="P:purine nucleoside catabolic process"/>
    <property type="evidence" value="ECO:0007669"/>
    <property type="project" value="TreeGrafter"/>
</dbReference>
<organism evidence="4 5">
    <name type="scientific">Ferrimonas aestuarii</name>
    <dbReference type="NCBI Taxonomy" id="2569539"/>
    <lineage>
        <taxon>Bacteria</taxon>
        <taxon>Pseudomonadati</taxon>
        <taxon>Pseudomonadota</taxon>
        <taxon>Gammaproteobacteria</taxon>
        <taxon>Alteromonadales</taxon>
        <taxon>Ferrimonadaceae</taxon>
        <taxon>Ferrimonas</taxon>
    </lineage>
</organism>
<gene>
    <name evidence="4" type="ORF">FCL42_15410</name>
</gene>
<dbReference type="Gene3D" id="3.90.245.10">
    <property type="entry name" value="Ribonucleoside hydrolase-like"/>
    <property type="match status" value="1"/>
</dbReference>
<comment type="caution">
    <text evidence="4">The sequence shown here is derived from an EMBL/GenBank/DDBJ whole genome shotgun (WGS) entry which is preliminary data.</text>
</comment>
<evidence type="ECO:0000313" key="5">
    <source>
        <dbReference type="Proteomes" id="UP000305675"/>
    </source>
</evidence>
<dbReference type="EMBL" id="SWCJ01000013">
    <property type="protein sequence ID" value="TKB53061.1"/>
    <property type="molecule type" value="Genomic_DNA"/>
</dbReference>
<name>A0A4U1BLN7_9GAMM</name>
<dbReference type="Proteomes" id="UP000305675">
    <property type="component" value="Unassembled WGS sequence"/>
</dbReference>
<keyword evidence="5" id="KW-1185">Reference proteome</keyword>
<keyword evidence="2" id="KW-0326">Glycosidase</keyword>
<reference evidence="4 5" key="1">
    <citation type="submission" date="2019-04" db="EMBL/GenBank/DDBJ databases">
        <authorList>
            <person name="Hwang J.C."/>
        </authorList>
    </citation>
    <scope>NUCLEOTIDE SEQUENCE [LARGE SCALE GENOMIC DNA]</scope>
    <source>
        <strain evidence="4 5">IMCC35002</strain>
    </source>
</reference>
<dbReference type="GO" id="GO:0008477">
    <property type="term" value="F:purine nucleosidase activity"/>
    <property type="evidence" value="ECO:0007669"/>
    <property type="project" value="TreeGrafter"/>
</dbReference>
<evidence type="ECO:0000313" key="4">
    <source>
        <dbReference type="EMBL" id="TKB53061.1"/>
    </source>
</evidence>
<dbReference type="InterPro" id="IPR036452">
    <property type="entry name" value="Ribo_hydro-like"/>
</dbReference>
<dbReference type="GO" id="GO:0005829">
    <property type="term" value="C:cytosol"/>
    <property type="evidence" value="ECO:0007669"/>
    <property type="project" value="TreeGrafter"/>
</dbReference>
<dbReference type="PANTHER" id="PTHR12304">
    <property type="entry name" value="INOSINE-URIDINE PREFERRING NUCLEOSIDE HYDROLASE"/>
    <property type="match status" value="1"/>
</dbReference>
<dbReference type="InterPro" id="IPR001910">
    <property type="entry name" value="Inosine/uridine_hydrolase_dom"/>
</dbReference>
<proteinExistence type="predicted"/>
<evidence type="ECO:0000256" key="2">
    <source>
        <dbReference type="ARBA" id="ARBA00023295"/>
    </source>
</evidence>
<dbReference type="Pfam" id="PF01156">
    <property type="entry name" value="IU_nuc_hydro"/>
    <property type="match status" value="1"/>
</dbReference>
<evidence type="ECO:0000256" key="1">
    <source>
        <dbReference type="ARBA" id="ARBA00022801"/>
    </source>
</evidence>
<dbReference type="PANTHER" id="PTHR12304:SF4">
    <property type="entry name" value="URIDINE NUCLEOSIDASE"/>
    <property type="match status" value="1"/>
</dbReference>
<dbReference type="AlphaFoldDB" id="A0A4U1BLN7"/>
<accession>A0A4U1BLN7</accession>
<feature type="domain" description="Inosine/uridine-preferring nucleoside hydrolase" evidence="3">
    <location>
        <begin position="5"/>
        <end position="309"/>
    </location>
</feature>
<dbReference type="SUPFAM" id="SSF53590">
    <property type="entry name" value="Nucleoside hydrolase"/>
    <property type="match status" value="1"/>
</dbReference>
<evidence type="ECO:0000259" key="3">
    <source>
        <dbReference type="Pfam" id="PF01156"/>
    </source>
</evidence>
<dbReference type="InterPro" id="IPR023186">
    <property type="entry name" value="IUNH"/>
</dbReference>
<dbReference type="CDD" id="cd02650">
    <property type="entry name" value="nuc_hydro_CaPnhB"/>
    <property type="match status" value="1"/>
</dbReference>
<protein>
    <submittedName>
        <fullName evidence="4">Nucleoside hydrolase</fullName>
    </submittedName>
</protein>
<keyword evidence="1 4" id="KW-0378">Hydrolase</keyword>
<sequence length="321" mass="34933">MTSKIIFDTDPGIDDAMAILYAHGHPNIDLTAITTVYGNATIDNATRNACYLNERFNIGATIAKGAEGPLERDPVGPTVIVHGEEGMGTVLAPQDQAVDIDARPAYQYICERVRAEPGEITLVAVGPLTNLALALKHDPEITKLVKQVVIMGAAFGGDGRRGNVSPVAEANIHDDPHAADQVFTADWPVAIVGLDVTHQTFFSDTYLDELRESAGEAGEFIWQVSRYYLDFYSRKLGLQGCHVHDPSAVAYAANPEWFTTRLGPVRVVTDGPAAGMTIQKTEPGRFHHDGWSDYREQQVCVEVDSDAILDDYRRVIIGLSG</sequence>
<dbReference type="RefSeq" id="WP_136864313.1">
    <property type="nucleotide sequence ID" value="NZ_SWCJ01000013.1"/>
</dbReference>